<evidence type="ECO:0000313" key="2">
    <source>
        <dbReference type="Proteomes" id="UP000000816"/>
    </source>
</evidence>
<organism evidence="1 2">
    <name type="scientific">Rickettsia conorii (strain ATCC VR-613 / Malish 7)</name>
    <dbReference type="NCBI Taxonomy" id="272944"/>
    <lineage>
        <taxon>Bacteria</taxon>
        <taxon>Pseudomonadati</taxon>
        <taxon>Pseudomonadota</taxon>
        <taxon>Alphaproteobacteria</taxon>
        <taxon>Rickettsiales</taxon>
        <taxon>Rickettsiaceae</taxon>
        <taxon>Rickettsieae</taxon>
        <taxon>Rickettsia</taxon>
        <taxon>spotted fever group</taxon>
    </lineage>
</organism>
<reference evidence="1 2" key="1">
    <citation type="journal article" date="2001" name="Science">
        <title>Mechanisms of evolution in Rickettsia conorii and R. prowazekii.</title>
        <authorList>
            <person name="Ogata H."/>
            <person name="Audic S."/>
            <person name="Renesto-Audiffren P."/>
            <person name="Fournier P.-E."/>
            <person name="Barbe V."/>
            <person name="Samson D."/>
            <person name="Roux V."/>
            <person name="Cossart P."/>
            <person name="Weissenbach J."/>
            <person name="Claverie J.-M."/>
            <person name="Raoult D."/>
        </authorList>
    </citation>
    <scope>NUCLEOTIDE SEQUENCE [LARGE SCALE GENOMIC DNA]</scope>
    <source>
        <strain evidence="2">ATCC VR-613 / Malish 7</strain>
    </source>
</reference>
<dbReference type="KEGG" id="rco:RC1137"/>
<dbReference type="AlphaFoldDB" id="Q92GI6"/>
<accession>Q92GI6</accession>
<dbReference type="EMBL" id="AE006914">
    <property type="protein sequence ID" value="AAL03675.1"/>
    <property type="molecule type" value="Genomic_DNA"/>
</dbReference>
<dbReference type="GO" id="GO:0008780">
    <property type="term" value="F:acyl-[acyl-carrier-protein]-UDP-N-acetylglucosamine O-acyltransferase activity"/>
    <property type="evidence" value="ECO:0007669"/>
    <property type="project" value="UniProtKB-EC"/>
</dbReference>
<evidence type="ECO:0000313" key="1">
    <source>
        <dbReference type="EMBL" id="AAL03675.1"/>
    </source>
</evidence>
<sequence length="87" mass="10297">MQTEHYRVLYYSALSRGLSRDSSKNKLKMDSRFRENDKGEVGNDIERSQDDIKTFLIILSIFNSLEIFFLARDKSFIETLRSYGEVY</sequence>
<dbReference type="Proteomes" id="UP000000816">
    <property type="component" value="Chromosome"/>
</dbReference>
<protein>
    <submittedName>
        <fullName evidence="1">Poly-beta-hydroxybutyrate polymerase-like protein</fullName>
        <ecNumber evidence="1">2.3.1.129</ecNumber>
    </submittedName>
</protein>
<dbReference type="EC" id="2.3.1.129" evidence="1"/>
<proteinExistence type="predicted"/>
<dbReference type="HOGENOM" id="CLU_2481311_0_0_5"/>
<name>Q92GI6_RICCN</name>
<keyword evidence="1" id="KW-0012">Acyltransferase</keyword>
<dbReference type="PIR" id="A97842">
    <property type="entry name" value="A97842"/>
</dbReference>
<gene>
    <name evidence="1" type="ordered locus">RC1137</name>
</gene>
<keyword evidence="1" id="KW-0808">Transferase</keyword>